<comment type="caution">
    <text evidence="3">The sequence shown here is derived from an EMBL/GenBank/DDBJ whole genome shotgun (WGS) entry which is preliminary data.</text>
</comment>
<dbReference type="PROSITE" id="PS00207">
    <property type="entry name" value="TRANSFERRIN_LIKE_3"/>
    <property type="match status" value="1"/>
</dbReference>
<dbReference type="Gene3D" id="3.40.190.10">
    <property type="entry name" value="Periplasmic binding protein-like II"/>
    <property type="match status" value="1"/>
</dbReference>
<evidence type="ECO:0000313" key="4">
    <source>
        <dbReference type="Proteomes" id="UP001159427"/>
    </source>
</evidence>
<dbReference type="SMART" id="SM00094">
    <property type="entry name" value="TR_FER"/>
    <property type="match status" value="1"/>
</dbReference>
<dbReference type="PANTHER" id="PTHR11485">
    <property type="entry name" value="TRANSFERRIN"/>
    <property type="match status" value="1"/>
</dbReference>
<evidence type="ECO:0000256" key="1">
    <source>
        <dbReference type="ARBA" id="ARBA00022737"/>
    </source>
</evidence>
<keyword evidence="1" id="KW-0677">Repeat</keyword>
<feature type="domain" description="Transferrin-like" evidence="2">
    <location>
        <begin position="1"/>
        <end position="287"/>
    </location>
</feature>
<sequence>MLSICMQQVKTTNSSPLFLSNMKKRTTLVAIVKRNNKGFNLNSLRGKKACHAAARGILGWNIPIGYLKRRNIPALRCRTGFQDFDYAASFYSQSCVPGVKSYIPSGKVSDRLCALCNGTGADKCSEDANKNRYAGYRGAFMCMADGKGDVAFAVHTTVFDVVANGQHGRVTDYQYLCKDGKRRDIGQHKRCFLAVNPARAVVTRQRNEYTSDIVSILTNMSRLYGLTHTDWNKFQIFDSTQYGGSNLLFKDSSTYSSTSLQSIARGKRKYRDYLGDDYVKGYEVLTSRVNGKGTHCTITTKPTSMSTKTPTCTMPTMLLTALLVGYQYRCRF</sequence>
<dbReference type="PRINTS" id="PR00422">
    <property type="entry name" value="TRANSFERRIN"/>
</dbReference>
<reference evidence="3 4" key="1">
    <citation type="submission" date="2022-05" db="EMBL/GenBank/DDBJ databases">
        <authorList>
            <consortium name="Genoscope - CEA"/>
            <person name="William W."/>
        </authorList>
    </citation>
    <scope>NUCLEOTIDE SEQUENCE [LARGE SCALE GENOMIC DNA]</scope>
</reference>
<evidence type="ECO:0000259" key="2">
    <source>
        <dbReference type="PROSITE" id="PS51408"/>
    </source>
</evidence>
<dbReference type="Proteomes" id="UP001159427">
    <property type="component" value="Unassembled WGS sequence"/>
</dbReference>
<keyword evidence="4" id="KW-1185">Reference proteome</keyword>
<name>A0ABN8LV16_9CNID</name>
<evidence type="ECO:0000313" key="3">
    <source>
        <dbReference type="EMBL" id="CAH3020941.1"/>
    </source>
</evidence>
<dbReference type="PROSITE" id="PS51408">
    <property type="entry name" value="TRANSFERRIN_LIKE_4"/>
    <property type="match status" value="1"/>
</dbReference>
<proteinExistence type="predicted"/>
<gene>
    <name evidence="3" type="ORF">PEVE_00009287</name>
</gene>
<dbReference type="InterPro" id="IPR018195">
    <property type="entry name" value="Transferrin_Fe_BS"/>
</dbReference>
<protein>
    <recommendedName>
        <fullName evidence="2">Transferrin-like domain-containing protein</fullName>
    </recommendedName>
</protein>
<dbReference type="EMBL" id="CALNXI010000164">
    <property type="protein sequence ID" value="CAH3020941.1"/>
    <property type="molecule type" value="Genomic_DNA"/>
</dbReference>
<accession>A0ABN8LV16</accession>
<dbReference type="InterPro" id="IPR001156">
    <property type="entry name" value="Transferrin-like_dom"/>
</dbReference>
<dbReference type="Pfam" id="PF00405">
    <property type="entry name" value="Transferrin"/>
    <property type="match status" value="1"/>
</dbReference>
<dbReference type="SUPFAM" id="SSF53850">
    <property type="entry name" value="Periplasmic binding protein-like II"/>
    <property type="match status" value="1"/>
</dbReference>
<organism evidence="3 4">
    <name type="scientific">Porites evermanni</name>
    <dbReference type="NCBI Taxonomy" id="104178"/>
    <lineage>
        <taxon>Eukaryota</taxon>
        <taxon>Metazoa</taxon>
        <taxon>Cnidaria</taxon>
        <taxon>Anthozoa</taxon>
        <taxon>Hexacorallia</taxon>
        <taxon>Scleractinia</taxon>
        <taxon>Fungiina</taxon>
        <taxon>Poritidae</taxon>
        <taxon>Porites</taxon>
    </lineage>
</organism>